<gene>
    <name evidence="1" type="ORF">PGIGA_G00024780</name>
</gene>
<comment type="caution">
    <text evidence="1">The sequence shown here is derived from an EMBL/GenBank/DDBJ whole genome shotgun (WGS) entry which is preliminary data.</text>
</comment>
<name>A0ACC5WXF4_PANGG</name>
<dbReference type="Proteomes" id="UP000829447">
    <property type="component" value="Linkage Group LG11"/>
</dbReference>
<reference evidence="1 2" key="1">
    <citation type="journal article" date="2022" name="bioRxiv">
        <title>An ancient truncated duplication of the anti-Mullerian hormone receptor type 2 gene is a potential conserved master sex determinant in the Pangasiidae catfish family.</title>
        <authorList>
            <person name="Wen M."/>
            <person name="Pan Q."/>
            <person name="Jouanno E."/>
            <person name="Montfort J."/>
            <person name="Zahm M."/>
            <person name="Cabau C."/>
            <person name="Klopp C."/>
            <person name="Iampietro C."/>
            <person name="Roques C."/>
            <person name="Bouchez O."/>
            <person name="Castinel A."/>
            <person name="Donnadieu C."/>
            <person name="Parrinello H."/>
            <person name="Poncet C."/>
            <person name="Belmonte E."/>
            <person name="Gautier V."/>
            <person name="Avarre J.-C."/>
            <person name="Dugue R."/>
            <person name="Gustiano R."/>
            <person name="Ha T.T.T."/>
            <person name="Campet M."/>
            <person name="Sriphairoj K."/>
            <person name="Ribolli J."/>
            <person name="de Almeida F.L."/>
            <person name="Desvignes T."/>
            <person name="Postlethwait J.H."/>
            <person name="Bucao C.F."/>
            <person name="Robinson-Rechavi M."/>
            <person name="Bobe J."/>
            <person name="Herpin A."/>
            <person name="Guiguen Y."/>
        </authorList>
    </citation>
    <scope>NUCLEOTIDE SEQUENCE [LARGE SCALE GENOMIC DNA]</scope>
    <source>
        <strain evidence="1">YG-Dec2019</strain>
    </source>
</reference>
<organism evidence="1 2">
    <name type="scientific">Pangasianodon gigas</name>
    <name type="common">Mekong giant catfish</name>
    <name type="synonym">Pangasius gigas</name>
    <dbReference type="NCBI Taxonomy" id="30993"/>
    <lineage>
        <taxon>Eukaryota</taxon>
        <taxon>Metazoa</taxon>
        <taxon>Chordata</taxon>
        <taxon>Craniata</taxon>
        <taxon>Vertebrata</taxon>
        <taxon>Euteleostomi</taxon>
        <taxon>Actinopterygii</taxon>
        <taxon>Neopterygii</taxon>
        <taxon>Teleostei</taxon>
        <taxon>Ostariophysi</taxon>
        <taxon>Siluriformes</taxon>
        <taxon>Pangasiidae</taxon>
        <taxon>Pangasianodon</taxon>
    </lineage>
</organism>
<dbReference type="EMBL" id="CM040464">
    <property type="protein sequence ID" value="MCI4383290.1"/>
    <property type="molecule type" value="Genomic_DNA"/>
</dbReference>
<evidence type="ECO:0000313" key="2">
    <source>
        <dbReference type="Proteomes" id="UP000829447"/>
    </source>
</evidence>
<keyword evidence="2" id="KW-1185">Reference proteome</keyword>
<accession>A0ACC5WXF4</accession>
<protein>
    <submittedName>
        <fullName evidence="1">Uncharacterized protein</fullName>
    </submittedName>
</protein>
<proteinExistence type="predicted"/>
<evidence type="ECO:0000313" key="1">
    <source>
        <dbReference type="EMBL" id="MCI4383290.1"/>
    </source>
</evidence>
<sequence length="265" mass="30059">MLEINCPVPAHWILKKRHPRLRGLTEENAPWLVPLTITISFIFGSECFRSTTHSAGNASCAAVILLGRHREDHFDVPNTRALNTLHPEHDRKEYARHHKKSADTRCSSLLVSCVKGSVAIFGYLAHREAPPDRSICVRDQTTMHWNNTMCLLLPSTEAFGAMCAPRSRGREKRKMMCKRLQFVCQWRQRGCQSPRSPQMLKIGALNEGLCFEEAILMERLAACFLKWLCWHEGLLTTTSSRLERISCSKVPGPFSYTSATLVPNI</sequence>